<dbReference type="AlphaFoldDB" id="A0A1I5UYA4"/>
<gene>
    <name evidence="1" type="ORF">SAMN05444406_10915</name>
</gene>
<organism evidence="1 2">
    <name type="scientific">Caldicoprobacter faecalis</name>
    <dbReference type="NCBI Taxonomy" id="937334"/>
    <lineage>
        <taxon>Bacteria</taxon>
        <taxon>Bacillati</taxon>
        <taxon>Bacillota</taxon>
        <taxon>Clostridia</taxon>
        <taxon>Caldicoprobacterales</taxon>
        <taxon>Caldicoprobacteraceae</taxon>
        <taxon>Caldicoprobacter</taxon>
    </lineage>
</organism>
<keyword evidence="2" id="KW-1185">Reference proteome</keyword>
<dbReference type="PANTHER" id="PTHR38075:SF1">
    <property type="entry name" value="DUF4139 DOMAIN-CONTAINING PROTEIN"/>
    <property type="match status" value="1"/>
</dbReference>
<dbReference type="Proteomes" id="UP000198577">
    <property type="component" value="Unassembled WGS sequence"/>
</dbReference>
<dbReference type="RefSeq" id="WP_092282199.1">
    <property type="nucleotide sequence ID" value="NZ_FOXR01000009.1"/>
</dbReference>
<sequence length="435" mass="49963">MVKICTSADTKEVSLTIYNGGFGTVKEVRTVGLTGEESELVFADVAQRIETDSLLVEGLNVLEFNYDYDLVSRDKLLQKYIDKDVWLVDRETGEKKKCRLLSVEEGGKCILEDCATKEIYIDSQAEIVLPSLPSGLIVKPALVWKIAPSRTDTVRVSYLCRGFKWVANYVVELSENVLNIAGWAEIENESGATFENAKVKLIAGDVYRVKELRRIECFEDGVYVKEAMAPQAEEKSFFDYHMYTLLHPTTLKDNQTKQINILSGLNVPYKKYYQLDVYDEKVNIVVEFANTRESGLGIPMPKGKVKLYKVDEDDGSLEFIGEDFIDHTPKDENIKLKIGNAFDITFDCREVGRKKLNGFEHYRYEYTIKNHKDKPAEVHFTHKIWGVWEMVSSSHDYIKKSSREIEFVVEVPADEKAVVCFEYRIDRRLEITLKR</sequence>
<protein>
    <recommendedName>
        <fullName evidence="3">DUF4139 domain-containing protein</fullName>
    </recommendedName>
</protein>
<proteinExistence type="predicted"/>
<name>A0A1I5UYA4_9FIRM</name>
<evidence type="ECO:0008006" key="3">
    <source>
        <dbReference type="Google" id="ProtNLM"/>
    </source>
</evidence>
<dbReference type="PANTHER" id="PTHR38075">
    <property type="entry name" value="DUF4139 DOMAIN-CONTAINING PROTEIN"/>
    <property type="match status" value="1"/>
</dbReference>
<reference evidence="1 2" key="1">
    <citation type="submission" date="2016-10" db="EMBL/GenBank/DDBJ databases">
        <authorList>
            <person name="de Groot N.N."/>
        </authorList>
    </citation>
    <scope>NUCLEOTIDE SEQUENCE [LARGE SCALE GENOMIC DNA]</scope>
    <source>
        <strain evidence="1 2">DSM 20678</strain>
    </source>
</reference>
<evidence type="ECO:0000313" key="2">
    <source>
        <dbReference type="Proteomes" id="UP000198577"/>
    </source>
</evidence>
<evidence type="ECO:0000313" key="1">
    <source>
        <dbReference type="EMBL" id="SFQ00223.1"/>
    </source>
</evidence>
<accession>A0A1I5UYA4</accession>
<dbReference type="OrthoDB" id="9783078at2"/>
<dbReference type="EMBL" id="FOXR01000009">
    <property type="protein sequence ID" value="SFQ00223.1"/>
    <property type="molecule type" value="Genomic_DNA"/>
</dbReference>